<sequence>MALKPWTSDSICLEMAQTAELSLALATDLPVEISDWVMPRFLLMDCSVCSATIAPLFVRMLDMFIPHVNVPASRA</sequence>
<accession>A0A0M6YGM7</accession>
<evidence type="ECO:0000313" key="1">
    <source>
        <dbReference type="EMBL" id="CTQ49110.1"/>
    </source>
</evidence>
<gene>
    <name evidence="1" type="ORF">JDO7802_01120</name>
</gene>
<organism evidence="1 2">
    <name type="scientific">Jannaschia donghaensis</name>
    <dbReference type="NCBI Taxonomy" id="420998"/>
    <lineage>
        <taxon>Bacteria</taxon>
        <taxon>Pseudomonadati</taxon>
        <taxon>Pseudomonadota</taxon>
        <taxon>Alphaproteobacteria</taxon>
        <taxon>Rhodobacterales</taxon>
        <taxon>Roseobacteraceae</taxon>
        <taxon>Jannaschia</taxon>
    </lineage>
</organism>
<dbReference type="Proteomes" id="UP000049222">
    <property type="component" value="Unassembled WGS sequence"/>
</dbReference>
<reference evidence="1 2" key="1">
    <citation type="submission" date="2015-07" db="EMBL/GenBank/DDBJ databases">
        <authorList>
            <person name="Noorani M."/>
        </authorList>
    </citation>
    <scope>NUCLEOTIDE SEQUENCE [LARGE SCALE GENOMIC DNA]</scope>
    <source>
        <strain evidence="1 2">CECT 7802</strain>
    </source>
</reference>
<dbReference type="STRING" id="420998.JDO7802_01120"/>
<protein>
    <submittedName>
        <fullName evidence="1">Uncharacterized protein</fullName>
    </submittedName>
</protein>
<dbReference type="AlphaFoldDB" id="A0A0M6YGM7"/>
<dbReference type="EMBL" id="CXSU01000011">
    <property type="protein sequence ID" value="CTQ49110.1"/>
    <property type="molecule type" value="Genomic_DNA"/>
</dbReference>
<keyword evidence="2" id="KW-1185">Reference proteome</keyword>
<evidence type="ECO:0000313" key="2">
    <source>
        <dbReference type="Proteomes" id="UP000049222"/>
    </source>
</evidence>
<proteinExistence type="predicted"/>
<name>A0A0M6YGM7_9RHOB</name>